<protein>
    <submittedName>
        <fullName evidence="1">Uncharacterized protein</fullName>
    </submittedName>
</protein>
<reference evidence="1" key="1">
    <citation type="submission" date="2020-05" db="EMBL/GenBank/DDBJ databases">
        <authorList>
            <person name="Chiriac C."/>
            <person name="Salcher M."/>
            <person name="Ghai R."/>
            <person name="Kavagutti S V."/>
        </authorList>
    </citation>
    <scope>NUCLEOTIDE SEQUENCE</scope>
</reference>
<gene>
    <name evidence="1" type="ORF">UFOVP391_22</name>
</gene>
<dbReference type="EMBL" id="LR798325">
    <property type="protein sequence ID" value="CAB5224024.1"/>
    <property type="molecule type" value="Genomic_DNA"/>
</dbReference>
<accession>A0A6J7X1Q8</accession>
<proteinExistence type="predicted"/>
<sequence length="494" mass="55858">MAQTTIASPQVLTPAYNPIKYIVDSTNKNKNGFKYIFDIYESGTANKIGEYKVLPRINDGYGEEELSKLLQTQVSWDLQTQLTSFYGAPFSYYQYDVKVGEEFVAEFAYTSSLTNASGNVQINVTNTFQIGDQVVITQADGGVANPQLEGLHTVISATGSTVVVNVAWSTITSATIDGVVRYADNRKVITRDITEFNNRIVFNAAFRWLDWSVYDYNDYKLNNASALWLTNQPTSDFHCTLGQDLYLNIVNPKGTDRVIFENSNGGAFYKAISSADEIVQVPVGPNNYGILVGTGDLIDNNTEWYEFFFANGATLSQQDSLRYRVYLDRRVLISEYHILFLDRMGSWSSFAFQLKSYERGDVTRELYNQDVAGFVNGADEWTYNTEEFGFRSMNINVTKSFDLNTNWMTQNMATYFEELVTSPQTFLKIVTYVTTEDGIPLIDEDGCPIHIPESTLYQPCIVNNNSYEVFKQRNKNLIKQSLSVRLANQDNING</sequence>
<evidence type="ECO:0000313" key="1">
    <source>
        <dbReference type="EMBL" id="CAB5224024.1"/>
    </source>
</evidence>
<name>A0A6J7X1Q8_9CAUD</name>
<organism evidence="1">
    <name type="scientific">uncultured Caudovirales phage</name>
    <dbReference type="NCBI Taxonomy" id="2100421"/>
    <lineage>
        <taxon>Viruses</taxon>
        <taxon>Duplodnaviria</taxon>
        <taxon>Heunggongvirae</taxon>
        <taxon>Uroviricota</taxon>
        <taxon>Caudoviricetes</taxon>
        <taxon>Peduoviridae</taxon>
        <taxon>Maltschvirus</taxon>
        <taxon>Maltschvirus maltsch</taxon>
    </lineage>
</organism>